<comment type="caution">
    <text evidence="1">The sequence shown here is derived from an EMBL/GenBank/DDBJ whole genome shotgun (WGS) entry which is preliminary data.</text>
</comment>
<sequence length="160" mass="18526">MSSNVNWPRWIFASASKHFSDVLTPTAPLFIEGQHRNTRTIKDFFELRMDGPTLREVSKGCWLLRVEFNILIQSTMDETNYHRIHQNVGVAAESCRKTISVWKKGNSPQDDQSFVGCLQLLQNRETRDFVEINHFGQIDKKTLLMQASVEAHYKLQLQTS</sequence>
<dbReference type="EMBL" id="LAZR01005621">
    <property type="protein sequence ID" value="KKM98413.1"/>
    <property type="molecule type" value="Genomic_DNA"/>
</dbReference>
<organism evidence="1">
    <name type="scientific">marine sediment metagenome</name>
    <dbReference type="NCBI Taxonomy" id="412755"/>
    <lineage>
        <taxon>unclassified sequences</taxon>
        <taxon>metagenomes</taxon>
        <taxon>ecological metagenomes</taxon>
    </lineage>
</organism>
<gene>
    <name evidence="1" type="ORF">LCGC14_1158180</name>
</gene>
<proteinExistence type="predicted"/>
<reference evidence="1" key="1">
    <citation type="journal article" date="2015" name="Nature">
        <title>Complex archaea that bridge the gap between prokaryotes and eukaryotes.</title>
        <authorList>
            <person name="Spang A."/>
            <person name="Saw J.H."/>
            <person name="Jorgensen S.L."/>
            <person name="Zaremba-Niedzwiedzka K."/>
            <person name="Martijn J."/>
            <person name="Lind A.E."/>
            <person name="van Eijk R."/>
            <person name="Schleper C."/>
            <person name="Guy L."/>
            <person name="Ettema T.J."/>
        </authorList>
    </citation>
    <scope>NUCLEOTIDE SEQUENCE</scope>
</reference>
<protein>
    <submittedName>
        <fullName evidence="1">Uncharacterized protein</fullName>
    </submittedName>
</protein>
<accession>A0A0F9LYI0</accession>
<name>A0A0F9LYI0_9ZZZZ</name>
<dbReference type="AlphaFoldDB" id="A0A0F9LYI0"/>
<evidence type="ECO:0000313" key="1">
    <source>
        <dbReference type="EMBL" id="KKM98413.1"/>
    </source>
</evidence>